<dbReference type="InterPro" id="IPR029057">
    <property type="entry name" value="PRTase-like"/>
</dbReference>
<dbReference type="PANTHER" id="PTHR47505:SF1">
    <property type="entry name" value="DNA UTILIZATION PROTEIN YHGH"/>
    <property type="match status" value="1"/>
</dbReference>
<proteinExistence type="inferred from homology"/>
<dbReference type="RefSeq" id="WP_170274761.1">
    <property type="nucleotide sequence ID" value="NZ_BAAAKH010000016.1"/>
</dbReference>
<evidence type="ECO:0000313" key="3">
    <source>
        <dbReference type="Proteomes" id="UP000549517"/>
    </source>
</evidence>
<dbReference type="Gene3D" id="3.40.50.2020">
    <property type="match status" value="1"/>
</dbReference>
<dbReference type="PANTHER" id="PTHR47505">
    <property type="entry name" value="DNA UTILIZATION PROTEIN YHGH"/>
    <property type="match status" value="1"/>
</dbReference>
<sequence>MGAPRARGPVTAWAAAAADELAELVIPRACVGCGADTVSVCGHCLTGMATETITAVPRYGTAAVTAAGPYTGVLRAALVAFKESGRKDLAPLLGLQLARSLTACLQETPAPGRLVILVPVPATPRARRARDGNHVAQLCAAAADLLNTDGLRVHTAELLTVRRHRDQVGFGARSRRRNVRGSHALDTRLTPRARHALSEATTILIDDICTTGATLAESARALRTGGILPCGTAVIALAPGSGSLER</sequence>
<protein>
    <submittedName>
        <fullName evidence="2">ComF family protein</fullName>
    </submittedName>
</protein>
<dbReference type="InterPro" id="IPR051910">
    <property type="entry name" value="ComF/GntX_DNA_util-trans"/>
</dbReference>
<accession>A0A849AVP7</accession>
<dbReference type="SUPFAM" id="SSF53271">
    <property type="entry name" value="PRTase-like"/>
    <property type="match status" value="1"/>
</dbReference>
<gene>
    <name evidence="2" type="ORF">HLA91_11355</name>
</gene>
<dbReference type="Proteomes" id="UP000549517">
    <property type="component" value="Unassembled WGS sequence"/>
</dbReference>
<comment type="caution">
    <text evidence="2">The sequence shown here is derived from an EMBL/GenBank/DDBJ whole genome shotgun (WGS) entry which is preliminary data.</text>
</comment>
<dbReference type="InterPro" id="IPR000836">
    <property type="entry name" value="PRTase_dom"/>
</dbReference>
<name>A0A849AVP7_9MICO</name>
<comment type="similarity">
    <text evidence="1">Belongs to the ComF/GntX family.</text>
</comment>
<organism evidence="2 3">
    <name type="scientific">Brevibacterium luteolum</name>
    <dbReference type="NCBI Taxonomy" id="199591"/>
    <lineage>
        <taxon>Bacteria</taxon>
        <taxon>Bacillati</taxon>
        <taxon>Actinomycetota</taxon>
        <taxon>Actinomycetes</taxon>
        <taxon>Micrococcales</taxon>
        <taxon>Brevibacteriaceae</taxon>
        <taxon>Brevibacterium</taxon>
    </lineage>
</organism>
<evidence type="ECO:0000256" key="1">
    <source>
        <dbReference type="ARBA" id="ARBA00008007"/>
    </source>
</evidence>
<dbReference type="EMBL" id="JABEMC010000008">
    <property type="protein sequence ID" value="NNG79960.1"/>
    <property type="molecule type" value="Genomic_DNA"/>
</dbReference>
<dbReference type="AlphaFoldDB" id="A0A849AVP7"/>
<dbReference type="CDD" id="cd06223">
    <property type="entry name" value="PRTases_typeI"/>
    <property type="match status" value="1"/>
</dbReference>
<evidence type="ECO:0000313" key="2">
    <source>
        <dbReference type="EMBL" id="NNG79960.1"/>
    </source>
</evidence>
<reference evidence="2 3" key="1">
    <citation type="submission" date="2020-05" db="EMBL/GenBank/DDBJ databases">
        <title>MicrobeNet Type strains.</title>
        <authorList>
            <person name="Nicholson A.C."/>
        </authorList>
    </citation>
    <scope>NUCLEOTIDE SEQUENCE [LARGE SCALE GENOMIC DNA]</scope>
    <source>
        <strain evidence="2 3">CCUG 46604</strain>
    </source>
</reference>